<keyword evidence="2" id="KW-0732">Signal</keyword>
<feature type="chain" id="PRO_5046586175" description="Transglycosylase SLT domain-containing protein" evidence="2">
    <location>
        <begin position="23"/>
        <end position="244"/>
    </location>
</feature>
<dbReference type="SUPFAM" id="SSF53955">
    <property type="entry name" value="Lysozyme-like"/>
    <property type="match status" value="1"/>
</dbReference>
<protein>
    <recommendedName>
        <fullName evidence="5">Transglycosylase SLT domain-containing protein</fullName>
    </recommendedName>
</protein>
<feature type="region of interest" description="Disordered" evidence="1">
    <location>
        <begin position="53"/>
        <end position="73"/>
    </location>
</feature>
<feature type="signal peptide" evidence="2">
    <location>
        <begin position="1"/>
        <end position="22"/>
    </location>
</feature>
<dbReference type="Gene3D" id="1.10.530.10">
    <property type="match status" value="1"/>
</dbReference>
<keyword evidence="4" id="KW-1185">Reference proteome</keyword>
<evidence type="ECO:0008006" key="5">
    <source>
        <dbReference type="Google" id="ProtNLM"/>
    </source>
</evidence>
<accession>A0ABT4AB68</accession>
<evidence type="ECO:0000256" key="1">
    <source>
        <dbReference type="SAM" id="MobiDB-lite"/>
    </source>
</evidence>
<name>A0ABT4AB68_9BACT</name>
<dbReference type="RefSeq" id="WP_267537667.1">
    <property type="nucleotide sequence ID" value="NZ_JAPNKA010000001.1"/>
</dbReference>
<organism evidence="3 4">
    <name type="scientific">Archangium lansingense</name>
    <dbReference type="NCBI Taxonomy" id="2995310"/>
    <lineage>
        <taxon>Bacteria</taxon>
        <taxon>Pseudomonadati</taxon>
        <taxon>Myxococcota</taxon>
        <taxon>Myxococcia</taxon>
        <taxon>Myxococcales</taxon>
        <taxon>Cystobacterineae</taxon>
        <taxon>Archangiaceae</taxon>
        <taxon>Archangium</taxon>
    </lineage>
</organism>
<evidence type="ECO:0000313" key="4">
    <source>
        <dbReference type="Proteomes" id="UP001207654"/>
    </source>
</evidence>
<evidence type="ECO:0000256" key="2">
    <source>
        <dbReference type="SAM" id="SignalP"/>
    </source>
</evidence>
<evidence type="ECO:0000313" key="3">
    <source>
        <dbReference type="EMBL" id="MCY1078908.1"/>
    </source>
</evidence>
<gene>
    <name evidence="3" type="ORF">OV287_31055</name>
</gene>
<sequence length="244" mass="26887">MSSARPVTVSLVVLLSFMQACGADGPAPADGYFATLPPGSELPSGAECAGRVRRSSWEPRPENAQANQTRGAPGVRIDGASDEFNARFSGRIDGDFTGTTDEILQWSACKWGLDEDIVRAVAVVESGWRQSTVGEDWSTFGLMQVRSSVHAGTYPYTKDSTAYGVEYALAWRRACYEGDFTWMNSPYKQGGYAKGDEWGCVGAWFSGDWYDGDENVTYSGAKPYIKEVKQRLAERTWTRSDFRD</sequence>
<dbReference type="PROSITE" id="PS51257">
    <property type="entry name" value="PROKAR_LIPOPROTEIN"/>
    <property type="match status" value="1"/>
</dbReference>
<dbReference type="InterPro" id="IPR023346">
    <property type="entry name" value="Lysozyme-like_dom_sf"/>
</dbReference>
<reference evidence="3 4" key="1">
    <citation type="submission" date="2022-11" db="EMBL/GenBank/DDBJ databases">
        <title>Minimal conservation of predation-associated metabolite biosynthetic gene clusters underscores biosynthetic potential of Myxococcota including descriptions for ten novel species: Archangium lansinium sp. nov., Myxococcus landrumus sp. nov., Nannocystis bai.</title>
        <authorList>
            <person name="Ahearne A."/>
            <person name="Stevens C."/>
            <person name="Phillips K."/>
        </authorList>
    </citation>
    <scope>NUCLEOTIDE SEQUENCE [LARGE SCALE GENOMIC DNA]</scope>
    <source>
        <strain evidence="3 4">MIWBW</strain>
    </source>
</reference>
<dbReference type="EMBL" id="JAPNKA010000001">
    <property type="protein sequence ID" value="MCY1078908.1"/>
    <property type="molecule type" value="Genomic_DNA"/>
</dbReference>
<comment type="caution">
    <text evidence="3">The sequence shown here is derived from an EMBL/GenBank/DDBJ whole genome shotgun (WGS) entry which is preliminary data.</text>
</comment>
<dbReference type="Proteomes" id="UP001207654">
    <property type="component" value="Unassembled WGS sequence"/>
</dbReference>
<proteinExistence type="predicted"/>